<proteinExistence type="predicted"/>
<comment type="caution">
    <text evidence="8">The sequence shown here is derived from an EMBL/GenBank/DDBJ whole genome shotgun (WGS) entry which is preliminary data.</text>
</comment>
<dbReference type="InterPro" id="IPR052031">
    <property type="entry name" value="Membrane_Transporter-Flippase"/>
</dbReference>
<keyword evidence="4 7" id="KW-0812">Transmembrane</keyword>
<evidence type="ECO:0000256" key="2">
    <source>
        <dbReference type="ARBA" id="ARBA00022448"/>
    </source>
</evidence>
<feature type="transmembrane region" description="Helical" evidence="7">
    <location>
        <begin position="12"/>
        <end position="33"/>
    </location>
</feature>
<dbReference type="Pfam" id="PF01554">
    <property type="entry name" value="MatE"/>
    <property type="match status" value="2"/>
</dbReference>
<reference evidence="8" key="1">
    <citation type="submission" date="2020-08" db="EMBL/GenBank/DDBJ databases">
        <title>Novel species isolated from subtropical streams in China.</title>
        <authorList>
            <person name="Lu H."/>
        </authorList>
    </citation>
    <scope>NUCLEOTIDE SEQUENCE</scope>
    <source>
        <strain evidence="8">LX22W</strain>
    </source>
</reference>
<feature type="transmembrane region" description="Helical" evidence="7">
    <location>
        <begin position="192"/>
        <end position="217"/>
    </location>
</feature>
<feature type="transmembrane region" description="Helical" evidence="7">
    <location>
        <begin position="165"/>
        <end position="186"/>
    </location>
</feature>
<evidence type="ECO:0000313" key="9">
    <source>
        <dbReference type="Proteomes" id="UP000627446"/>
    </source>
</evidence>
<evidence type="ECO:0000256" key="3">
    <source>
        <dbReference type="ARBA" id="ARBA00022475"/>
    </source>
</evidence>
<feature type="transmembrane region" description="Helical" evidence="7">
    <location>
        <begin position="53"/>
        <end position="76"/>
    </location>
</feature>
<evidence type="ECO:0000313" key="8">
    <source>
        <dbReference type="EMBL" id="MBC3881075.1"/>
    </source>
</evidence>
<keyword evidence="3" id="KW-1003">Cell membrane</keyword>
<evidence type="ECO:0000256" key="7">
    <source>
        <dbReference type="SAM" id="Phobius"/>
    </source>
</evidence>
<dbReference type="AlphaFoldDB" id="A0A923HPV5"/>
<gene>
    <name evidence="8" type="ORF">H8K36_06805</name>
</gene>
<feature type="transmembrane region" description="Helical" evidence="7">
    <location>
        <begin position="360"/>
        <end position="378"/>
    </location>
</feature>
<keyword evidence="5 7" id="KW-1133">Transmembrane helix</keyword>
<dbReference type="InterPro" id="IPR048279">
    <property type="entry name" value="MdtK-like"/>
</dbReference>
<dbReference type="CDD" id="cd13141">
    <property type="entry name" value="MATE_like_13"/>
    <property type="match status" value="1"/>
</dbReference>
<feature type="transmembrane region" description="Helical" evidence="7">
    <location>
        <begin position="238"/>
        <end position="260"/>
    </location>
</feature>
<dbReference type="PANTHER" id="PTHR43549">
    <property type="entry name" value="MULTIDRUG RESISTANCE PROTEIN YPNP-RELATED"/>
    <property type="match status" value="1"/>
</dbReference>
<dbReference type="InterPro" id="IPR002528">
    <property type="entry name" value="MATE_fam"/>
</dbReference>
<sequence length="453" mass="49260">MRDLSTGPIHQHLVAMATPIAIGMLVQTLYFFIDLYFVAGLGDAALAGVSSAGILNFIVMALTQMLSVGAVTLISHAVGRKDQAEANLVFNQTIFLSIICGVATLIAGYAFGPSYMRSLGADQATIDAGTIFIRWFIPGLALQFALAAAGAALRGTGIVKPAMLVQMLTILLNIILAPILIAGWGTGHPMGIAGAGLATSIASLIGVLLMLMYFAKLEHYVGYQRKQLRPDLMIWKRMFNVGLPASAEFLFMFIFMAVIYSIIRDFGPAAQAGFGLGSRVMQSIFLPVMAISFAIAPIAGQNYGARLPARVRETVWKAIYIESVLMALLTLLCQIEPRWFVHFFTEDEKVIVVAAEFLRVISWNFVASGIIFACSGMFQALGNTWPSLISMATRVLTFAVPAIWLSHQPGFELTQIWYLSVATVTLQTVVSVLLLRSQLDKRLFEMENSKPTS</sequence>
<feature type="transmembrane region" description="Helical" evidence="7">
    <location>
        <begin position="131"/>
        <end position="153"/>
    </location>
</feature>
<evidence type="ECO:0000256" key="5">
    <source>
        <dbReference type="ARBA" id="ARBA00022989"/>
    </source>
</evidence>
<keyword evidence="6 7" id="KW-0472">Membrane</keyword>
<dbReference type="Proteomes" id="UP000627446">
    <property type="component" value="Unassembled WGS sequence"/>
</dbReference>
<dbReference type="PIRSF" id="PIRSF006603">
    <property type="entry name" value="DinF"/>
    <property type="match status" value="1"/>
</dbReference>
<dbReference type="GO" id="GO:0042910">
    <property type="term" value="F:xenobiotic transmembrane transporter activity"/>
    <property type="evidence" value="ECO:0007669"/>
    <property type="project" value="InterPro"/>
</dbReference>
<evidence type="ECO:0000256" key="6">
    <source>
        <dbReference type="ARBA" id="ARBA00023136"/>
    </source>
</evidence>
<feature type="transmembrane region" description="Helical" evidence="7">
    <location>
        <begin position="385"/>
        <end position="404"/>
    </location>
</feature>
<accession>A0A923HPV5</accession>
<feature type="transmembrane region" description="Helical" evidence="7">
    <location>
        <begin position="319"/>
        <end position="340"/>
    </location>
</feature>
<dbReference type="RefSeq" id="WP_186914477.1">
    <property type="nucleotide sequence ID" value="NZ_JACOFZ010000001.1"/>
</dbReference>
<comment type="subcellular location">
    <subcellularLocation>
        <location evidence="1">Cell inner membrane</location>
        <topology evidence="1">Multi-pass membrane protein</topology>
    </subcellularLocation>
</comment>
<dbReference type="GO" id="GO:0005886">
    <property type="term" value="C:plasma membrane"/>
    <property type="evidence" value="ECO:0007669"/>
    <property type="project" value="UniProtKB-SubCell"/>
</dbReference>
<dbReference type="EMBL" id="JACOFZ010000001">
    <property type="protein sequence ID" value="MBC3881075.1"/>
    <property type="molecule type" value="Genomic_DNA"/>
</dbReference>
<feature type="transmembrane region" description="Helical" evidence="7">
    <location>
        <begin position="416"/>
        <end position="435"/>
    </location>
</feature>
<dbReference type="GO" id="GO:0015297">
    <property type="term" value="F:antiporter activity"/>
    <property type="evidence" value="ECO:0007669"/>
    <property type="project" value="InterPro"/>
</dbReference>
<feature type="transmembrane region" description="Helical" evidence="7">
    <location>
        <begin position="88"/>
        <end position="111"/>
    </location>
</feature>
<keyword evidence="2" id="KW-0813">Transport</keyword>
<evidence type="ECO:0000256" key="1">
    <source>
        <dbReference type="ARBA" id="ARBA00004429"/>
    </source>
</evidence>
<evidence type="ECO:0000256" key="4">
    <source>
        <dbReference type="ARBA" id="ARBA00022692"/>
    </source>
</evidence>
<organism evidence="8 9">
    <name type="scientific">Undibacterium nitidum</name>
    <dbReference type="NCBI Taxonomy" id="2762298"/>
    <lineage>
        <taxon>Bacteria</taxon>
        <taxon>Pseudomonadati</taxon>
        <taxon>Pseudomonadota</taxon>
        <taxon>Betaproteobacteria</taxon>
        <taxon>Burkholderiales</taxon>
        <taxon>Oxalobacteraceae</taxon>
        <taxon>Undibacterium</taxon>
    </lineage>
</organism>
<feature type="transmembrane region" description="Helical" evidence="7">
    <location>
        <begin position="280"/>
        <end position="299"/>
    </location>
</feature>
<name>A0A923HPV5_9BURK</name>
<dbReference type="NCBIfam" id="TIGR00797">
    <property type="entry name" value="matE"/>
    <property type="match status" value="1"/>
</dbReference>
<keyword evidence="9" id="KW-1185">Reference proteome</keyword>
<dbReference type="PANTHER" id="PTHR43549:SF3">
    <property type="entry name" value="MULTIDRUG RESISTANCE PROTEIN YPNP-RELATED"/>
    <property type="match status" value="1"/>
</dbReference>
<protein>
    <submittedName>
        <fullName evidence="8">MATE family efflux transporter</fullName>
    </submittedName>
</protein>